<dbReference type="Proteomes" id="UP000063953">
    <property type="component" value="Chromosome"/>
</dbReference>
<sequence>MPSAGLQIVIGLGKSGLALVQFLLAKGFNVAVADTRAHPPGAEVLAVEHPEVATHYGELNEAFLAAAEVIYVSPGLAVSHPVLQRLQQQGIRIAGDIDVFAQYAKAPVIAITGSNAKSSVTTLVGQMAQEAGKRVAVGGNLGVPVVELLDPDAELYVLELSSFQLETTELLAPYVATCLNISEDHMDRYPEGIASYIAAKQRIFERARYAVVNRDDAQAFAPEHPIEVSYSFTLEAPASINEFGVRATAAGTFIALGEQNLLPVSALKLKGRHNLANALAALALASTIELPLASTLQTAQNFAGLPHRCQWLAEHEQVTWYNDSKGTNVGATLAALAGLADTVPGKIVLIAGGDGKGADFSPLKKPVKQECRAVILLGKDALLIEQQLAGAVPCYHVASLPEAVQLAAKLAQAEDLVLLSPACASLDMFTSFEHRGEVFEQALRELIG</sequence>
<keyword evidence="7 8" id="KW-0133">Cell shape</keyword>
<dbReference type="Gene3D" id="3.40.50.720">
    <property type="entry name" value="NAD(P)-binding Rossmann-like Domain"/>
    <property type="match status" value="1"/>
</dbReference>
<keyword evidence="7 8" id="KW-0132">Cell division</keyword>
<feature type="domain" description="Mur ligase central" evidence="10">
    <location>
        <begin position="111"/>
        <end position="285"/>
    </location>
</feature>
<dbReference type="PANTHER" id="PTHR43692:SF1">
    <property type="entry name" value="UDP-N-ACETYLMURAMOYLALANINE--D-GLUTAMATE LIGASE"/>
    <property type="match status" value="1"/>
</dbReference>
<dbReference type="InterPro" id="IPR036615">
    <property type="entry name" value="Mur_ligase_C_dom_sf"/>
</dbReference>
<evidence type="ECO:0000256" key="5">
    <source>
        <dbReference type="ARBA" id="ARBA00022741"/>
    </source>
</evidence>
<dbReference type="NCBIfam" id="TIGR01087">
    <property type="entry name" value="murD"/>
    <property type="match status" value="1"/>
</dbReference>
<evidence type="ECO:0000256" key="4">
    <source>
        <dbReference type="ARBA" id="ARBA00022598"/>
    </source>
</evidence>
<dbReference type="AlphaFoldDB" id="A0A0K1XG99"/>
<feature type="domain" description="Mur ligase C-terminal" evidence="9">
    <location>
        <begin position="307"/>
        <end position="423"/>
    </location>
</feature>
<keyword evidence="3 7" id="KW-0963">Cytoplasm</keyword>
<evidence type="ECO:0000259" key="9">
    <source>
        <dbReference type="Pfam" id="PF02875"/>
    </source>
</evidence>
<comment type="catalytic activity">
    <reaction evidence="7 8">
        <text>UDP-N-acetyl-alpha-D-muramoyl-L-alanine + D-glutamate + ATP = UDP-N-acetyl-alpha-D-muramoyl-L-alanyl-D-glutamate + ADP + phosphate + H(+)</text>
        <dbReference type="Rhea" id="RHEA:16429"/>
        <dbReference type="ChEBI" id="CHEBI:15378"/>
        <dbReference type="ChEBI" id="CHEBI:29986"/>
        <dbReference type="ChEBI" id="CHEBI:30616"/>
        <dbReference type="ChEBI" id="CHEBI:43474"/>
        <dbReference type="ChEBI" id="CHEBI:83898"/>
        <dbReference type="ChEBI" id="CHEBI:83900"/>
        <dbReference type="ChEBI" id="CHEBI:456216"/>
        <dbReference type="EC" id="6.3.2.9"/>
    </reaction>
</comment>
<keyword evidence="7 8" id="KW-0573">Peptidoglycan synthesis</keyword>
<keyword evidence="4 7" id="KW-0436">Ligase</keyword>
<reference evidence="11 12" key="1">
    <citation type="journal article" date="2015" name="Genome Announc.">
        <title>Genome Sequences of Oblitimonas alkaliphila gen. nov. sp. nov. (Proposed), a Novel Bacterium of the Pseudomonadaceae Family.</title>
        <authorList>
            <person name="Lauer A.C."/>
            <person name="Nicholson A.C."/>
            <person name="Humrighouse B.W."/>
            <person name="Emery B."/>
            <person name="Drobish A."/>
            <person name="Juieng P."/>
            <person name="Loparev V."/>
            <person name="McQuiston J.R."/>
        </authorList>
    </citation>
    <scope>NUCLEOTIDE SEQUENCE [LARGE SCALE GENOMIC DNA]</scope>
    <source>
        <strain evidence="11 12">E5571</strain>
    </source>
</reference>
<evidence type="ECO:0000256" key="2">
    <source>
        <dbReference type="ARBA" id="ARBA00004752"/>
    </source>
</evidence>
<dbReference type="PATRIC" id="fig|1698449.3.peg.1980"/>
<keyword evidence="7 8" id="KW-0961">Cell wall biogenesis/degradation</keyword>
<evidence type="ECO:0000256" key="6">
    <source>
        <dbReference type="ARBA" id="ARBA00022840"/>
    </source>
</evidence>
<keyword evidence="12" id="KW-1185">Reference proteome</keyword>
<dbReference type="PANTHER" id="PTHR43692">
    <property type="entry name" value="UDP-N-ACETYLMURAMOYLALANINE--D-GLUTAMATE LIGASE"/>
    <property type="match status" value="1"/>
</dbReference>
<dbReference type="InterPro" id="IPR004101">
    <property type="entry name" value="Mur_ligase_C"/>
</dbReference>
<dbReference type="GO" id="GO:0071555">
    <property type="term" value="P:cell wall organization"/>
    <property type="evidence" value="ECO:0007669"/>
    <property type="project" value="UniProtKB-KW"/>
</dbReference>
<dbReference type="InterPro" id="IPR005762">
    <property type="entry name" value="MurD"/>
</dbReference>
<keyword evidence="6 7" id="KW-0067">ATP-binding</keyword>
<dbReference type="GO" id="GO:0008360">
    <property type="term" value="P:regulation of cell shape"/>
    <property type="evidence" value="ECO:0007669"/>
    <property type="project" value="UniProtKB-KW"/>
</dbReference>
<dbReference type="SUPFAM" id="SSF53623">
    <property type="entry name" value="MurD-like peptide ligases, catalytic domain"/>
    <property type="match status" value="1"/>
</dbReference>
<accession>A0A0K1XG99</accession>
<dbReference type="UniPathway" id="UPA00219"/>
<feature type="binding site" evidence="7">
    <location>
        <begin position="113"/>
        <end position="119"/>
    </location>
    <ligand>
        <name>ATP</name>
        <dbReference type="ChEBI" id="CHEBI:30616"/>
    </ligand>
</feature>
<dbReference type="Pfam" id="PF08245">
    <property type="entry name" value="Mur_ligase_M"/>
    <property type="match status" value="1"/>
</dbReference>
<dbReference type="Gene3D" id="3.90.190.20">
    <property type="entry name" value="Mur ligase, C-terminal domain"/>
    <property type="match status" value="1"/>
</dbReference>
<evidence type="ECO:0000256" key="8">
    <source>
        <dbReference type="RuleBase" id="RU003664"/>
    </source>
</evidence>
<proteinExistence type="inferred from homology"/>
<keyword evidence="5 7" id="KW-0547">Nucleotide-binding</keyword>
<dbReference type="STRING" id="1697053.AKN87_00335"/>
<dbReference type="Pfam" id="PF21799">
    <property type="entry name" value="MurD-like_N"/>
    <property type="match status" value="1"/>
</dbReference>
<dbReference type="Pfam" id="PF02875">
    <property type="entry name" value="Mur_ligase_C"/>
    <property type="match status" value="1"/>
</dbReference>
<dbReference type="InterPro" id="IPR013221">
    <property type="entry name" value="Mur_ligase_cen"/>
</dbReference>
<comment type="similarity">
    <text evidence="7">Belongs to the MurCDEF family.</text>
</comment>
<comment type="subcellular location">
    <subcellularLocation>
        <location evidence="1 7 8">Cytoplasm</location>
    </subcellularLocation>
</comment>
<evidence type="ECO:0000313" key="11">
    <source>
        <dbReference type="EMBL" id="AKX60197.1"/>
    </source>
</evidence>
<dbReference type="GO" id="GO:0005524">
    <property type="term" value="F:ATP binding"/>
    <property type="evidence" value="ECO:0007669"/>
    <property type="project" value="UniProtKB-UniRule"/>
</dbReference>
<dbReference type="GO" id="GO:0005737">
    <property type="term" value="C:cytoplasm"/>
    <property type="evidence" value="ECO:0007669"/>
    <property type="project" value="UniProtKB-SubCell"/>
</dbReference>
<gene>
    <name evidence="7 11" type="primary">murD</name>
    <name evidence="11" type="ORF">AKN88_09850</name>
</gene>
<dbReference type="GO" id="GO:0009252">
    <property type="term" value="P:peptidoglycan biosynthetic process"/>
    <property type="evidence" value="ECO:0007669"/>
    <property type="project" value="UniProtKB-UniRule"/>
</dbReference>
<dbReference type="EC" id="6.3.2.9" evidence="7 8"/>
<dbReference type="GO" id="GO:0051301">
    <property type="term" value="P:cell division"/>
    <property type="evidence" value="ECO:0007669"/>
    <property type="project" value="UniProtKB-KW"/>
</dbReference>
<dbReference type="EMBL" id="CP012365">
    <property type="protein sequence ID" value="AKX60197.1"/>
    <property type="molecule type" value="Genomic_DNA"/>
</dbReference>
<dbReference type="InterPro" id="IPR036565">
    <property type="entry name" value="Mur-like_cat_sf"/>
</dbReference>
<organism evidence="11 12">
    <name type="scientific">Thiopseudomonas alkaliphila</name>
    <dbReference type="NCBI Taxonomy" id="1697053"/>
    <lineage>
        <taxon>Bacteria</taxon>
        <taxon>Pseudomonadati</taxon>
        <taxon>Pseudomonadota</taxon>
        <taxon>Gammaproteobacteria</taxon>
        <taxon>Pseudomonadales</taxon>
        <taxon>Pseudomonadaceae</taxon>
        <taxon>Thiopseudomonas</taxon>
    </lineage>
</organism>
<dbReference type="SUPFAM" id="SSF53244">
    <property type="entry name" value="MurD-like peptide ligases, peptide-binding domain"/>
    <property type="match status" value="1"/>
</dbReference>
<evidence type="ECO:0000256" key="7">
    <source>
        <dbReference type="HAMAP-Rule" id="MF_00639"/>
    </source>
</evidence>
<name>A0A0K1XG99_9GAMM</name>
<dbReference type="SUPFAM" id="SSF51984">
    <property type="entry name" value="MurCD N-terminal domain"/>
    <property type="match status" value="1"/>
</dbReference>
<protein>
    <recommendedName>
        <fullName evidence="7 8">UDP-N-acetylmuramoylalanine--D-glutamate ligase</fullName>
        <ecNumber evidence="7 8">6.3.2.9</ecNumber>
    </recommendedName>
    <alternativeName>
        <fullName evidence="7">D-glutamic acid-adding enzyme</fullName>
    </alternativeName>
    <alternativeName>
        <fullName evidence="7">UDP-N-acetylmuramoyl-L-alanyl-D-glutamate synthetase</fullName>
    </alternativeName>
</protein>
<evidence type="ECO:0000256" key="1">
    <source>
        <dbReference type="ARBA" id="ARBA00004496"/>
    </source>
</evidence>
<evidence type="ECO:0000256" key="3">
    <source>
        <dbReference type="ARBA" id="ARBA00022490"/>
    </source>
</evidence>
<dbReference type="RefSeq" id="WP_053101501.1">
    <property type="nucleotide sequence ID" value="NZ_CP012365.1"/>
</dbReference>
<evidence type="ECO:0000259" key="10">
    <source>
        <dbReference type="Pfam" id="PF08245"/>
    </source>
</evidence>
<dbReference type="GO" id="GO:0008764">
    <property type="term" value="F:UDP-N-acetylmuramoylalanine-D-glutamate ligase activity"/>
    <property type="evidence" value="ECO:0007669"/>
    <property type="project" value="UniProtKB-UniRule"/>
</dbReference>
<keyword evidence="7 8" id="KW-0131">Cell cycle</keyword>
<dbReference type="HAMAP" id="MF_00639">
    <property type="entry name" value="MurD"/>
    <property type="match status" value="1"/>
</dbReference>
<dbReference type="Gene3D" id="3.40.1190.10">
    <property type="entry name" value="Mur-like, catalytic domain"/>
    <property type="match status" value="1"/>
</dbReference>
<comment type="function">
    <text evidence="7 8">Cell wall formation. Catalyzes the addition of glutamate to the nucleotide precursor UDP-N-acetylmuramoyl-L-alanine (UMA).</text>
</comment>
<comment type="pathway">
    <text evidence="2 7 8">Cell wall biogenesis; peptidoglycan biosynthesis.</text>
</comment>
<evidence type="ECO:0000313" key="12">
    <source>
        <dbReference type="Proteomes" id="UP000063953"/>
    </source>
</evidence>